<dbReference type="SMART" id="SM00387">
    <property type="entry name" value="HATPase_c"/>
    <property type="match status" value="1"/>
</dbReference>
<evidence type="ECO:0000256" key="6">
    <source>
        <dbReference type="ARBA" id="ARBA00022679"/>
    </source>
</evidence>
<feature type="domain" description="Histidine kinase" evidence="15">
    <location>
        <begin position="132"/>
        <end position="351"/>
    </location>
</feature>
<evidence type="ECO:0000256" key="2">
    <source>
        <dbReference type="ARBA" id="ARBA00004651"/>
    </source>
</evidence>
<dbReference type="CDD" id="cd00082">
    <property type="entry name" value="HisKA"/>
    <property type="match status" value="1"/>
</dbReference>
<feature type="transmembrane region" description="Helical" evidence="14">
    <location>
        <begin position="45"/>
        <end position="63"/>
    </location>
</feature>
<evidence type="ECO:0000256" key="10">
    <source>
        <dbReference type="ARBA" id="ARBA00022840"/>
    </source>
</evidence>
<proteinExistence type="predicted"/>
<dbReference type="SUPFAM" id="SSF55874">
    <property type="entry name" value="ATPase domain of HSP90 chaperone/DNA topoisomerase II/histidine kinase"/>
    <property type="match status" value="1"/>
</dbReference>
<feature type="transmembrane region" description="Helical" evidence="14">
    <location>
        <begin position="20"/>
        <end position="39"/>
    </location>
</feature>
<evidence type="ECO:0000313" key="17">
    <source>
        <dbReference type="EMBL" id="QJD84132.1"/>
    </source>
</evidence>
<dbReference type="InterPro" id="IPR004358">
    <property type="entry name" value="Sig_transdc_His_kin-like_C"/>
</dbReference>
<reference evidence="17 18" key="1">
    <citation type="submission" date="2020-04" db="EMBL/GenBank/DDBJ databases">
        <title>Genome sequencing of novel species.</title>
        <authorList>
            <person name="Heo J."/>
            <person name="Kim S.-J."/>
            <person name="Kim J.-S."/>
            <person name="Hong S.-B."/>
            <person name="Kwon S.-W."/>
        </authorList>
    </citation>
    <scope>NUCLEOTIDE SEQUENCE [LARGE SCALE GENOMIC DNA]</scope>
    <source>
        <strain evidence="17 18">MFER-1</strain>
    </source>
</reference>
<keyword evidence="4" id="KW-1003">Cell membrane</keyword>
<evidence type="ECO:0000256" key="11">
    <source>
        <dbReference type="ARBA" id="ARBA00022989"/>
    </source>
</evidence>
<dbReference type="SUPFAM" id="SSF47384">
    <property type="entry name" value="Homodimeric domain of signal transducing histidine kinase"/>
    <property type="match status" value="1"/>
</dbReference>
<dbReference type="InterPro" id="IPR003660">
    <property type="entry name" value="HAMP_dom"/>
</dbReference>
<keyword evidence="10" id="KW-0067">ATP-binding</keyword>
<evidence type="ECO:0000256" key="7">
    <source>
        <dbReference type="ARBA" id="ARBA00022692"/>
    </source>
</evidence>
<feature type="domain" description="HAMP" evidence="16">
    <location>
        <begin position="65"/>
        <end position="117"/>
    </location>
</feature>
<dbReference type="Proteomes" id="UP000502248">
    <property type="component" value="Chromosome"/>
</dbReference>
<evidence type="ECO:0000256" key="13">
    <source>
        <dbReference type="ARBA" id="ARBA00023136"/>
    </source>
</evidence>
<dbReference type="GO" id="GO:0000155">
    <property type="term" value="F:phosphorelay sensor kinase activity"/>
    <property type="evidence" value="ECO:0007669"/>
    <property type="project" value="InterPro"/>
</dbReference>
<dbReference type="Pfam" id="PF00672">
    <property type="entry name" value="HAMP"/>
    <property type="match status" value="1"/>
</dbReference>
<keyword evidence="13 14" id="KW-0472">Membrane</keyword>
<evidence type="ECO:0000256" key="12">
    <source>
        <dbReference type="ARBA" id="ARBA00023012"/>
    </source>
</evidence>
<keyword evidence="18" id="KW-1185">Reference proteome</keyword>
<dbReference type="InterPro" id="IPR036890">
    <property type="entry name" value="HATPase_C_sf"/>
</dbReference>
<evidence type="ECO:0000313" key="18">
    <source>
        <dbReference type="Proteomes" id="UP000502248"/>
    </source>
</evidence>
<evidence type="ECO:0000256" key="3">
    <source>
        <dbReference type="ARBA" id="ARBA00012438"/>
    </source>
</evidence>
<keyword evidence="12" id="KW-0902">Two-component regulatory system</keyword>
<comment type="catalytic activity">
    <reaction evidence="1">
        <text>ATP + protein L-histidine = ADP + protein N-phospho-L-histidine.</text>
        <dbReference type="EC" id="2.7.13.3"/>
    </reaction>
</comment>
<accession>A0A7Z2VJD0</accession>
<keyword evidence="8" id="KW-0547">Nucleotide-binding</keyword>
<dbReference type="Gene3D" id="6.10.340.10">
    <property type="match status" value="1"/>
</dbReference>
<dbReference type="FunFam" id="3.30.565.10:FF:000006">
    <property type="entry name" value="Sensor histidine kinase WalK"/>
    <property type="match status" value="1"/>
</dbReference>
<dbReference type="InterPro" id="IPR036097">
    <property type="entry name" value="HisK_dim/P_sf"/>
</dbReference>
<name>A0A7Z2VJD0_9BACL</name>
<dbReference type="Gene3D" id="3.30.565.10">
    <property type="entry name" value="Histidine kinase-like ATPase, C-terminal domain"/>
    <property type="match status" value="1"/>
</dbReference>
<dbReference type="SUPFAM" id="SSF158472">
    <property type="entry name" value="HAMP domain-like"/>
    <property type="match status" value="1"/>
</dbReference>
<dbReference type="PANTHER" id="PTHR45528">
    <property type="entry name" value="SENSOR HISTIDINE KINASE CPXA"/>
    <property type="match status" value="1"/>
</dbReference>
<dbReference type="PROSITE" id="PS50109">
    <property type="entry name" value="HIS_KIN"/>
    <property type="match status" value="1"/>
</dbReference>
<dbReference type="InterPro" id="IPR050398">
    <property type="entry name" value="HssS/ArlS-like"/>
</dbReference>
<dbReference type="Pfam" id="PF00512">
    <property type="entry name" value="HisKA"/>
    <property type="match status" value="1"/>
</dbReference>
<keyword evidence="11 14" id="KW-1133">Transmembrane helix</keyword>
<dbReference type="InterPro" id="IPR005467">
    <property type="entry name" value="His_kinase_dom"/>
</dbReference>
<evidence type="ECO:0000259" key="16">
    <source>
        <dbReference type="PROSITE" id="PS50885"/>
    </source>
</evidence>
<dbReference type="Pfam" id="PF02518">
    <property type="entry name" value="HATPase_c"/>
    <property type="match status" value="1"/>
</dbReference>
<dbReference type="PANTHER" id="PTHR45528:SF8">
    <property type="entry name" value="HISTIDINE KINASE"/>
    <property type="match status" value="1"/>
</dbReference>
<comment type="subcellular location">
    <subcellularLocation>
        <location evidence="2">Cell membrane</location>
        <topology evidence="2">Multi-pass membrane protein</topology>
    </subcellularLocation>
</comment>
<keyword evidence="7 14" id="KW-0812">Transmembrane</keyword>
<dbReference type="EMBL" id="CP051680">
    <property type="protein sequence ID" value="QJD84132.1"/>
    <property type="molecule type" value="Genomic_DNA"/>
</dbReference>
<sequence length="353" mass="40367">MKNNFFSIVSGRRSLRFQMIWTFLASFFTGSLVSISIPVGLLFDIPISMIAFIGTFAISFVLYTRHTMKYMQKLSEGLTVISGGNLQYRIPVIRQDELGTVAEHINAMAEKLETLIEKERQVEKSKMELITGVSHDLRTPLTSIIGYLELLKEKSYRDEAEYERFIGNTHNKAQQLKTLIDELFEYTRLTQSDNKLELQTIDLREMLNQMLVEIEPLAKENEISFDARLTERSLFLEVDPEQIRRAIDNLLMNALKFSLKPGIIRVSLAVRSDHVTISIENEGALITKEQEEHLFDRFYKADDSRTNMNLEGGAGLGLSITRSIVEMHGGQAYLKHKGGRFLFAIELPYEATI</sequence>
<dbReference type="PRINTS" id="PR00344">
    <property type="entry name" value="BCTRLSENSOR"/>
</dbReference>
<keyword evidence="5" id="KW-0597">Phosphoprotein</keyword>
<evidence type="ECO:0000256" key="8">
    <source>
        <dbReference type="ARBA" id="ARBA00022741"/>
    </source>
</evidence>
<dbReference type="CDD" id="cd00075">
    <property type="entry name" value="HATPase"/>
    <property type="match status" value="1"/>
</dbReference>
<evidence type="ECO:0000256" key="9">
    <source>
        <dbReference type="ARBA" id="ARBA00022777"/>
    </source>
</evidence>
<dbReference type="SMART" id="SM00304">
    <property type="entry name" value="HAMP"/>
    <property type="match status" value="1"/>
</dbReference>
<evidence type="ECO:0000256" key="1">
    <source>
        <dbReference type="ARBA" id="ARBA00000085"/>
    </source>
</evidence>
<dbReference type="SMART" id="SM00388">
    <property type="entry name" value="HisKA"/>
    <property type="match status" value="1"/>
</dbReference>
<evidence type="ECO:0000256" key="5">
    <source>
        <dbReference type="ARBA" id="ARBA00022553"/>
    </source>
</evidence>
<gene>
    <name evidence="17" type="ORF">HH215_13650</name>
</gene>
<dbReference type="Gene3D" id="1.10.287.130">
    <property type="match status" value="1"/>
</dbReference>
<protein>
    <recommendedName>
        <fullName evidence="3">histidine kinase</fullName>
        <ecNumber evidence="3">2.7.13.3</ecNumber>
    </recommendedName>
</protein>
<dbReference type="AlphaFoldDB" id="A0A7Z2VJD0"/>
<keyword evidence="6" id="KW-0808">Transferase</keyword>
<dbReference type="EC" id="2.7.13.3" evidence="3"/>
<dbReference type="InterPro" id="IPR003661">
    <property type="entry name" value="HisK_dim/P_dom"/>
</dbReference>
<evidence type="ECO:0000256" key="4">
    <source>
        <dbReference type="ARBA" id="ARBA00022475"/>
    </source>
</evidence>
<evidence type="ECO:0000256" key="14">
    <source>
        <dbReference type="SAM" id="Phobius"/>
    </source>
</evidence>
<dbReference type="InterPro" id="IPR003594">
    <property type="entry name" value="HATPase_dom"/>
</dbReference>
<dbReference type="PROSITE" id="PS50885">
    <property type="entry name" value="HAMP"/>
    <property type="match status" value="1"/>
</dbReference>
<keyword evidence="9 17" id="KW-0418">Kinase</keyword>
<dbReference type="FunFam" id="1.10.287.130:FF:000008">
    <property type="entry name" value="Two-component sensor histidine kinase"/>
    <property type="match status" value="1"/>
</dbReference>
<organism evidence="17 18">
    <name type="scientific">Cohnella herbarum</name>
    <dbReference type="NCBI Taxonomy" id="2728023"/>
    <lineage>
        <taxon>Bacteria</taxon>
        <taxon>Bacillati</taxon>
        <taxon>Bacillota</taxon>
        <taxon>Bacilli</taxon>
        <taxon>Bacillales</taxon>
        <taxon>Paenibacillaceae</taxon>
        <taxon>Cohnella</taxon>
    </lineage>
</organism>
<dbReference type="GO" id="GO:0005524">
    <property type="term" value="F:ATP binding"/>
    <property type="evidence" value="ECO:0007669"/>
    <property type="project" value="UniProtKB-KW"/>
</dbReference>
<evidence type="ECO:0000259" key="15">
    <source>
        <dbReference type="PROSITE" id="PS50109"/>
    </source>
</evidence>
<dbReference type="CDD" id="cd06225">
    <property type="entry name" value="HAMP"/>
    <property type="match status" value="1"/>
</dbReference>
<dbReference type="KEGG" id="cheb:HH215_13650"/>
<dbReference type="GO" id="GO:0005886">
    <property type="term" value="C:plasma membrane"/>
    <property type="evidence" value="ECO:0007669"/>
    <property type="project" value="UniProtKB-SubCell"/>
</dbReference>